<proteinExistence type="inferred from homology"/>
<dbReference type="EMBL" id="JAEIJD010000001">
    <property type="protein sequence ID" value="MBI6628514.1"/>
    <property type="molecule type" value="Genomic_DNA"/>
</dbReference>
<accession>A0A934M274</accession>
<feature type="domain" description="NodB homology" evidence="7">
    <location>
        <begin position="68"/>
        <end position="284"/>
    </location>
</feature>
<dbReference type="PANTHER" id="PTHR43123">
    <property type="entry name" value="POLYSACCHARIDE DEACETYLASE-RELATED"/>
    <property type="match status" value="1"/>
</dbReference>
<comment type="similarity">
    <text evidence="2">Belongs to the polysaccharide deacetylase family.</text>
</comment>
<organism evidence="8 9">
    <name type="scientific">Pontibaca salina</name>
    <dbReference type="NCBI Taxonomy" id="2795731"/>
    <lineage>
        <taxon>Bacteria</taxon>
        <taxon>Pseudomonadati</taxon>
        <taxon>Pseudomonadota</taxon>
        <taxon>Alphaproteobacteria</taxon>
        <taxon>Rhodobacterales</taxon>
        <taxon>Roseobacteraceae</taxon>
        <taxon>Pontibaca</taxon>
    </lineage>
</organism>
<dbReference type="GO" id="GO:0000255">
    <property type="term" value="P:allantoin metabolic process"/>
    <property type="evidence" value="ECO:0007669"/>
    <property type="project" value="InterPro"/>
</dbReference>
<dbReference type="Gene3D" id="3.20.20.370">
    <property type="entry name" value="Glycoside hydrolase/deacetylase"/>
    <property type="match status" value="1"/>
</dbReference>
<dbReference type="PANTHER" id="PTHR43123:SF1">
    <property type="entry name" value="POLYSACCHARIDE DEACETYLASE-RELATED"/>
    <property type="match status" value="1"/>
</dbReference>
<evidence type="ECO:0000256" key="4">
    <source>
        <dbReference type="ARBA" id="ARBA00022631"/>
    </source>
</evidence>
<dbReference type="Pfam" id="PF09349">
    <property type="entry name" value="OHCU_decarbox"/>
    <property type="match status" value="1"/>
</dbReference>
<gene>
    <name evidence="8" type="primary">puuE</name>
    <name evidence="8" type="ORF">JAO82_01355</name>
</gene>
<keyword evidence="4" id="KW-0659">Purine metabolism</keyword>
<keyword evidence="9" id="KW-1185">Reference proteome</keyword>
<comment type="caution">
    <text evidence="8">The sequence shown here is derived from an EMBL/GenBank/DDBJ whole genome shotgun (WGS) entry which is preliminary data.</text>
</comment>
<name>A0A934M274_9RHOB</name>
<dbReference type="InterPro" id="IPR017580">
    <property type="entry name" value="OHCU_decarboxylase-1"/>
</dbReference>
<evidence type="ECO:0000256" key="1">
    <source>
        <dbReference type="ARBA" id="ARBA00003236"/>
    </source>
</evidence>
<dbReference type="GO" id="GO:0005975">
    <property type="term" value="P:carbohydrate metabolic process"/>
    <property type="evidence" value="ECO:0007669"/>
    <property type="project" value="InterPro"/>
</dbReference>
<dbReference type="GO" id="GO:0016810">
    <property type="term" value="F:hydrolase activity, acting on carbon-nitrogen (but not peptide) bonds"/>
    <property type="evidence" value="ECO:0007669"/>
    <property type="project" value="InterPro"/>
</dbReference>
<dbReference type="RefSeq" id="WP_198684529.1">
    <property type="nucleotide sequence ID" value="NZ_JAEIJD010000001.1"/>
</dbReference>
<dbReference type="InterPro" id="IPR002509">
    <property type="entry name" value="NODB_dom"/>
</dbReference>
<dbReference type="InterPro" id="IPR011330">
    <property type="entry name" value="Glyco_hydro/deAcase_b/a-brl"/>
</dbReference>
<evidence type="ECO:0000256" key="6">
    <source>
        <dbReference type="SAM" id="MobiDB-lite"/>
    </source>
</evidence>
<evidence type="ECO:0000256" key="3">
    <source>
        <dbReference type="ARBA" id="ARBA00020071"/>
    </source>
</evidence>
<dbReference type="Proteomes" id="UP000613255">
    <property type="component" value="Unassembled WGS sequence"/>
</dbReference>
<evidence type="ECO:0000313" key="9">
    <source>
        <dbReference type="Proteomes" id="UP000613255"/>
    </source>
</evidence>
<feature type="compositionally biased region" description="Basic and acidic residues" evidence="6">
    <location>
        <begin position="1"/>
        <end position="10"/>
    </location>
</feature>
<sequence>MNRYPRDMHGYGETPPDPKWPGGAKIAVQIVVNYEEGGENNTLHGDYASEAFLSEIVGAAPWPGQRHWNMESIYEYGARAGFWRLHRLLKDIPITVYGVATALARSPSQVEAMQQAGWEIASHGLKWIEYKDTDPKVEAADMAKAIRLHSEVTGRPPRGWYTGRCSANTVRLAAETGQFAYVADSYADDLPYWVEIGDHDQLIVPYTLDVNDMRFATPQGFNAGDQFLDYLKASFTALYREGLEGAPKMMSIGLHCRLIGRPGRIEALREFLEFAQSHDDVWFATREQIADHWAKVHPHQRRERPSRIELAEFVERYGSIFEHSPWVAEAAHVLELGAAHDTAIGLHNALCRVFRAAPEDRRLAVLTAHPDLAGKLAQAKRLTAESTSEQAVAGLDALTDQERASFTDLNERYMAKHGFPFIIAVRDHDKASILDAFRRRIDNDRDTEFTEACRQVERIALHRLKDLLP</sequence>
<dbReference type="AlphaFoldDB" id="A0A934M274"/>
<dbReference type="PROSITE" id="PS51677">
    <property type="entry name" value="NODB"/>
    <property type="match status" value="1"/>
</dbReference>
<dbReference type="InterPro" id="IPR017625">
    <property type="entry name" value="PuuE"/>
</dbReference>
<dbReference type="SUPFAM" id="SSF88713">
    <property type="entry name" value="Glycoside hydrolase/deacetylase"/>
    <property type="match status" value="1"/>
</dbReference>
<evidence type="ECO:0000256" key="2">
    <source>
        <dbReference type="ARBA" id="ARBA00010973"/>
    </source>
</evidence>
<protein>
    <recommendedName>
        <fullName evidence="3">Chitooligosaccharide deacetylase</fullName>
    </recommendedName>
    <alternativeName>
        <fullName evidence="5">Nodulation protein B</fullName>
    </alternativeName>
</protein>
<reference evidence="8" key="1">
    <citation type="submission" date="2020-12" db="EMBL/GenBank/DDBJ databases">
        <title>Pontibaca salina gen. nov., sp. nov., isolated from marine sediment.</title>
        <authorList>
            <person name="Bo J."/>
            <person name="Wang S."/>
            <person name="Song X."/>
            <person name="Du Z."/>
        </authorList>
    </citation>
    <scope>NUCLEOTIDE SEQUENCE</scope>
    <source>
        <strain evidence="8">S1109L</strain>
    </source>
</reference>
<dbReference type="Gene3D" id="1.10.3330.10">
    <property type="entry name" value="Oxo-4-hydroxy-4-carboxy-5-ureidoimidazoline decarboxylase"/>
    <property type="match status" value="1"/>
</dbReference>
<evidence type="ECO:0000256" key="5">
    <source>
        <dbReference type="ARBA" id="ARBA00032976"/>
    </source>
</evidence>
<dbReference type="SUPFAM" id="SSF158694">
    <property type="entry name" value="UraD-Like"/>
    <property type="match status" value="1"/>
</dbReference>
<dbReference type="Pfam" id="PF01522">
    <property type="entry name" value="Polysacc_deac_1"/>
    <property type="match status" value="1"/>
</dbReference>
<dbReference type="CDD" id="cd10977">
    <property type="entry name" value="CE4_PuuE_SpCDA1"/>
    <property type="match status" value="1"/>
</dbReference>
<dbReference type="NCBIfam" id="TIGR03212">
    <property type="entry name" value="uraD_N-term-dom"/>
    <property type="match status" value="1"/>
</dbReference>
<feature type="region of interest" description="Disordered" evidence="6">
    <location>
        <begin position="1"/>
        <end position="20"/>
    </location>
</feature>
<evidence type="ECO:0000313" key="8">
    <source>
        <dbReference type="EMBL" id="MBI6628514.1"/>
    </source>
</evidence>
<dbReference type="InterPro" id="IPR036778">
    <property type="entry name" value="OHCU_decarboxylase_sf"/>
</dbReference>
<evidence type="ECO:0000259" key="7">
    <source>
        <dbReference type="PROSITE" id="PS51677"/>
    </source>
</evidence>
<dbReference type="GO" id="GO:0006144">
    <property type="term" value="P:purine nucleobase metabolic process"/>
    <property type="evidence" value="ECO:0007669"/>
    <property type="project" value="UniProtKB-KW"/>
</dbReference>
<dbReference type="NCBIfam" id="TIGR03164">
    <property type="entry name" value="UHCUDC"/>
    <property type="match status" value="1"/>
</dbReference>
<comment type="function">
    <text evidence="1">Is involved in generating a small heat-stable compound (Nod), an acylated oligomer of N-acetylglucosamine, that stimulates mitosis in various plant protoplasts.</text>
</comment>
<dbReference type="InterPro" id="IPR018020">
    <property type="entry name" value="OHCU_decarboxylase"/>
</dbReference>